<feature type="transmembrane region" description="Helical" evidence="1">
    <location>
        <begin position="116"/>
        <end position="136"/>
    </location>
</feature>
<keyword evidence="1" id="KW-1133">Transmembrane helix</keyword>
<organism evidence="2">
    <name type="scientific">viral metagenome</name>
    <dbReference type="NCBI Taxonomy" id="1070528"/>
    <lineage>
        <taxon>unclassified sequences</taxon>
        <taxon>metagenomes</taxon>
        <taxon>organismal metagenomes</taxon>
    </lineage>
</organism>
<feature type="transmembrane region" description="Helical" evidence="1">
    <location>
        <begin position="148"/>
        <end position="168"/>
    </location>
</feature>
<feature type="transmembrane region" description="Helical" evidence="1">
    <location>
        <begin position="269"/>
        <end position="289"/>
    </location>
</feature>
<proteinExistence type="predicted"/>
<accession>A0A6C0EFF7</accession>
<evidence type="ECO:0000256" key="1">
    <source>
        <dbReference type="SAM" id="Phobius"/>
    </source>
</evidence>
<evidence type="ECO:0000313" key="2">
    <source>
        <dbReference type="EMBL" id="QHT27884.1"/>
    </source>
</evidence>
<keyword evidence="1" id="KW-0472">Membrane</keyword>
<protein>
    <submittedName>
        <fullName evidence="2">Uncharacterized protein</fullName>
    </submittedName>
</protein>
<sequence>MNILKSLKNTKGKVFNFFGYENKVKIKFPFVTLVYSILYIIFNLINKNVEQDKPVKFYEDLKKHKLRYFFLYIHSIGDGAFTFFRKNKAGNFIKYLVYLLFVSLITELLVGHKQLLLYILIGIFVGYFVTLQYNYLSNKISYKFPTRPSCCGSFIYTFLTGVSIFILFNNMNNYKGRLLMFILFILILFAESYNDYISFEYTREQDINFLNENRNTVDDDIIEFIKNVAIDVGIDIKDNQSGDKVFNDIIDEYINKTGLNIKGKGKDIFGWYVHVYLMGIVVGLLNNTIKF</sequence>
<keyword evidence="1" id="KW-0812">Transmembrane</keyword>
<dbReference type="AlphaFoldDB" id="A0A6C0EFF7"/>
<feature type="transmembrane region" description="Helical" evidence="1">
    <location>
        <begin position="92"/>
        <end position="110"/>
    </location>
</feature>
<reference evidence="2" key="1">
    <citation type="journal article" date="2020" name="Nature">
        <title>Giant virus diversity and host interactions through global metagenomics.</title>
        <authorList>
            <person name="Schulz F."/>
            <person name="Roux S."/>
            <person name="Paez-Espino D."/>
            <person name="Jungbluth S."/>
            <person name="Walsh D.A."/>
            <person name="Denef V.J."/>
            <person name="McMahon K.D."/>
            <person name="Konstantinidis K.T."/>
            <person name="Eloe-Fadrosh E.A."/>
            <person name="Kyrpides N.C."/>
            <person name="Woyke T."/>
        </authorList>
    </citation>
    <scope>NUCLEOTIDE SEQUENCE</scope>
    <source>
        <strain evidence="2">GVMAG-M-3300000115-19</strain>
    </source>
</reference>
<dbReference type="EMBL" id="MN738844">
    <property type="protein sequence ID" value="QHT27884.1"/>
    <property type="molecule type" value="Genomic_DNA"/>
</dbReference>
<feature type="transmembrane region" description="Helical" evidence="1">
    <location>
        <begin position="174"/>
        <end position="193"/>
    </location>
</feature>
<feature type="transmembrane region" description="Helical" evidence="1">
    <location>
        <begin position="28"/>
        <end position="46"/>
    </location>
</feature>
<name>A0A6C0EFF7_9ZZZZ</name>